<name>A0A177CFY9_9PLEO</name>
<feature type="region of interest" description="Disordered" evidence="1">
    <location>
        <begin position="85"/>
        <end position="142"/>
    </location>
</feature>
<dbReference type="OrthoDB" id="10532594at2759"/>
<reference evidence="2 3" key="1">
    <citation type="submission" date="2016-05" db="EMBL/GenBank/DDBJ databases">
        <title>Comparative analysis of secretome profiles of manganese(II)-oxidizing ascomycete fungi.</title>
        <authorList>
            <consortium name="DOE Joint Genome Institute"/>
            <person name="Zeiner C.A."/>
            <person name="Purvine S.O."/>
            <person name="Zink E.M."/>
            <person name="Wu S."/>
            <person name="Pasa-Tolic L."/>
            <person name="Chaput D.L."/>
            <person name="Haridas S."/>
            <person name="Grigoriev I.V."/>
            <person name="Santelli C.M."/>
            <person name="Hansel C.M."/>
        </authorList>
    </citation>
    <scope>NUCLEOTIDE SEQUENCE [LARGE SCALE GENOMIC DNA]</scope>
    <source>
        <strain evidence="2 3">AP3s5-JAC2a</strain>
    </source>
</reference>
<protein>
    <submittedName>
        <fullName evidence="2">Uncharacterized protein</fullName>
    </submittedName>
</protein>
<sequence>MMDEPNGSGCQCCCGDWESAHDRCRNCSAKGQCDYEEPCQCAGIHSPVCCASPLQKPLKSDRRWSDNMWRPFPGPRLERYVLKDQYSGDRPSPPPRARSHSPQDPNDYQPYRDRDYGYRPWSRQSSRPSVQATKSPQVSRKTSIEKLLDSLHLSKDLPPPPESPIVVPIYRFNFSWRGRNRPGESSRWSRFPFSRSRSPAIQEVELSTMGGNDESTDTDQPRDSESAVSSQAVPPLIPPTISYPSTGMPPTERIDLLLAGIESIQGQLNFLRDHATSLGHQFGNPACEINNVADRINNAADRIDNLTRTFGPTVTLPVLNDILELPQEDAGPAVRYAECLPSRTRPARTPSPVRNHRESFCTI</sequence>
<feature type="region of interest" description="Disordered" evidence="1">
    <location>
        <begin position="199"/>
        <end position="245"/>
    </location>
</feature>
<dbReference type="Proteomes" id="UP000077069">
    <property type="component" value="Unassembled WGS sequence"/>
</dbReference>
<feature type="compositionally biased region" description="Polar residues" evidence="1">
    <location>
        <begin position="122"/>
        <end position="141"/>
    </location>
</feature>
<evidence type="ECO:0000313" key="2">
    <source>
        <dbReference type="EMBL" id="OAG06131.1"/>
    </source>
</evidence>
<dbReference type="GeneID" id="28761980"/>
<dbReference type="AlphaFoldDB" id="A0A177CFY9"/>
<evidence type="ECO:0000313" key="3">
    <source>
        <dbReference type="Proteomes" id="UP000077069"/>
    </source>
</evidence>
<dbReference type="RefSeq" id="XP_018036496.1">
    <property type="nucleotide sequence ID" value="XM_018178494.1"/>
</dbReference>
<dbReference type="InParanoid" id="A0A177CFY9"/>
<organism evidence="2 3">
    <name type="scientific">Paraphaeosphaeria sporulosa</name>
    <dbReference type="NCBI Taxonomy" id="1460663"/>
    <lineage>
        <taxon>Eukaryota</taxon>
        <taxon>Fungi</taxon>
        <taxon>Dikarya</taxon>
        <taxon>Ascomycota</taxon>
        <taxon>Pezizomycotina</taxon>
        <taxon>Dothideomycetes</taxon>
        <taxon>Pleosporomycetidae</taxon>
        <taxon>Pleosporales</taxon>
        <taxon>Massarineae</taxon>
        <taxon>Didymosphaeriaceae</taxon>
        <taxon>Paraphaeosphaeria</taxon>
    </lineage>
</organism>
<proteinExistence type="predicted"/>
<gene>
    <name evidence="2" type="ORF">CC84DRAFT_1164474</name>
</gene>
<evidence type="ECO:0000256" key="1">
    <source>
        <dbReference type="SAM" id="MobiDB-lite"/>
    </source>
</evidence>
<accession>A0A177CFY9</accession>
<keyword evidence="3" id="KW-1185">Reference proteome</keyword>
<dbReference type="EMBL" id="KV441552">
    <property type="protein sequence ID" value="OAG06131.1"/>
    <property type="molecule type" value="Genomic_DNA"/>
</dbReference>